<accession>A0ABP7NVD5</accession>
<dbReference type="Proteomes" id="UP001499909">
    <property type="component" value="Unassembled WGS sequence"/>
</dbReference>
<dbReference type="InterPro" id="IPR006328">
    <property type="entry name" value="2-HAD"/>
</dbReference>
<evidence type="ECO:0000313" key="5">
    <source>
        <dbReference type="Proteomes" id="UP001499909"/>
    </source>
</evidence>
<dbReference type="Gene3D" id="1.10.150.240">
    <property type="entry name" value="Putative phosphatase, domain 2"/>
    <property type="match status" value="1"/>
</dbReference>
<dbReference type="InterPro" id="IPR036412">
    <property type="entry name" value="HAD-like_sf"/>
</dbReference>
<evidence type="ECO:0000256" key="1">
    <source>
        <dbReference type="ARBA" id="ARBA00008106"/>
    </source>
</evidence>
<dbReference type="CDD" id="cd02588">
    <property type="entry name" value="HAD_L2-DEX"/>
    <property type="match status" value="1"/>
</dbReference>
<protein>
    <submittedName>
        <fullName evidence="4">Haloacid dehalogenase type II</fullName>
    </submittedName>
</protein>
<dbReference type="SFLD" id="SFLDG01129">
    <property type="entry name" value="C1.5:_HAD__Beta-PGM__Phosphata"/>
    <property type="match status" value="1"/>
</dbReference>
<dbReference type="SUPFAM" id="SSF56784">
    <property type="entry name" value="HAD-like"/>
    <property type="match status" value="1"/>
</dbReference>
<keyword evidence="3" id="KW-0732">Signal</keyword>
<dbReference type="Pfam" id="PF00702">
    <property type="entry name" value="Hydrolase"/>
    <property type="match status" value="1"/>
</dbReference>
<evidence type="ECO:0000313" key="4">
    <source>
        <dbReference type="EMBL" id="GAA3954951.1"/>
    </source>
</evidence>
<dbReference type="EMBL" id="BAABDH010000113">
    <property type="protein sequence ID" value="GAA3954951.1"/>
    <property type="molecule type" value="Genomic_DNA"/>
</dbReference>
<dbReference type="InterPro" id="IPR051540">
    <property type="entry name" value="S-2-haloacid_dehalogenase"/>
</dbReference>
<feature type="signal peptide" evidence="3">
    <location>
        <begin position="1"/>
        <end position="28"/>
    </location>
</feature>
<comment type="caution">
    <text evidence="4">The sequence shown here is derived from an EMBL/GenBank/DDBJ whole genome shotgun (WGS) entry which is preliminary data.</text>
</comment>
<comment type="similarity">
    <text evidence="1">Belongs to the HAD-like hydrolase superfamily. S-2-haloalkanoic acid dehalogenase family.</text>
</comment>
<keyword evidence="5" id="KW-1185">Reference proteome</keyword>
<keyword evidence="2" id="KW-0378">Hydrolase</keyword>
<feature type="chain" id="PRO_5045750578" evidence="3">
    <location>
        <begin position="29"/>
        <end position="253"/>
    </location>
</feature>
<dbReference type="NCBIfam" id="TIGR01493">
    <property type="entry name" value="HAD-SF-IA-v2"/>
    <property type="match status" value="1"/>
</dbReference>
<dbReference type="PANTHER" id="PTHR43316">
    <property type="entry name" value="HYDROLASE, HALOACID DELAHOGENASE-RELATED"/>
    <property type="match status" value="1"/>
</dbReference>
<reference evidence="5" key="1">
    <citation type="journal article" date="2019" name="Int. J. Syst. Evol. Microbiol.">
        <title>The Global Catalogue of Microorganisms (GCM) 10K type strain sequencing project: providing services to taxonomists for standard genome sequencing and annotation.</title>
        <authorList>
            <consortium name="The Broad Institute Genomics Platform"/>
            <consortium name="The Broad Institute Genome Sequencing Center for Infectious Disease"/>
            <person name="Wu L."/>
            <person name="Ma J."/>
        </authorList>
    </citation>
    <scope>NUCLEOTIDE SEQUENCE [LARGE SCALE GENOMIC DNA]</scope>
    <source>
        <strain evidence="5">JCM 17214</strain>
    </source>
</reference>
<dbReference type="SFLD" id="SFLDS00003">
    <property type="entry name" value="Haloacid_Dehalogenase"/>
    <property type="match status" value="1"/>
</dbReference>
<evidence type="ECO:0000256" key="2">
    <source>
        <dbReference type="ARBA" id="ARBA00022801"/>
    </source>
</evidence>
<dbReference type="InterPro" id="IPR006311">
    <property type="entry name" value="TAT_signal"/>
</dbReference>
<name>A0ABP7NVD5_9BACT</name>
<sequence length="253" mass="27337">MVTRRFVLSSLALAAAAVALPLALPAMTAAPIRPKLLIFDVNETLLDLGKLQQAVNQEFKSETAFKQWFALLLQYSLVDTVTGNYHNFGQIGDAALDMLAQALGQPARPAGRKKELLTLITELPPHPDVIPGLTTLQKAGFRLVTLTNSPDATVQKQMAYAGLTGFFEQLLSIDSLKRYKPHPDTYRTTCERLKVAPAQTMLVAAHGWDTAGAQRAGLQAAFIARPGQQTYPLAPAPTLTGPTLPDIARQLLG</sequence>
<dbReference type="InterPro" id="IPR023198">
    <property type="entry name" value="PGP-like_dom2"/>
</dbReference>
<dbReference type="PROSITE" id="PS51318">
    <property type="entry name" value="TAT"/>
    <property type="match status" value="1"/>
</dbReference>
<dbReference type="PRINTS" id="PR00413">
    <property type="entry name" value="HADHALOGNASE"/>
</dbReference>
<dbReference type="NCBIfam" id="TIGR01428">
    <property type="entry name" value="HAD_type_II"/>
    <property type="match status" value="1"/>
</dbReference>
<gene>
    <name evidence="4" type="ORF">GCM10022406_40620</name>
</gene>
<evidence type="ECO:0000256" key="3">
    <source>
        <dbReference type="SAM" id="SignalP"/>
    </source>
</evidence>
<dbReference type="PANTHER" id="PTHR43316:SF3">
    <property type="entry name" value="HALOACID DEHALOGENASE, TYPE II (AFU_ORTHOLOGUE AFUA_2G07750)-RELATED"/>
    <property type="match status" value="1"/>
</dbReference>
<dbReference type="InterPro" id="IPR023214">
    <property type="entry name" value="HAD_sf"/>
</dbReference>
<dbReference type="InterPro" id="IPR006439">
    <property type="entry name" value="HAD-SF_hydro_IA"/>
</dbReference>
<dbReference type="Gene3D" id="3.40.50.1000">
    <property type="entry name" value="HAD superfamily/HAD-like"/>
    <property type="match status" value="1"/>
</dbReference>
<organism evidence="4 5">
    <name type="scientific">Hymenobacter algoricola</name>
    <dbReference type="NCBI Taxonomy" id="486267"/>
    <lineage>
        <taxon>Bacteria</taxon>
        <taxon>Pseudomonadati</taxon>
        <taxon>Bacteroidota</taxon>
        <taxon>Cytophagia</taxon>
        <taxon>Cytophagales</taxon>
        <taxon>Hymenobacteraceae</taxon>
        <taxon>Hymenobacter</taxon>
    </lineage>
</organism>
<proteinExistence type="inferred from homology"/>